<dbReference type="GO" id="GO:0003700">
    <property type="term" value="F:DNA-binding transcription factor activity"/>
    <property type="evidence" value="ECO:0007669"/>
    <property type="project" value="InterPro"/>
</dbReference>
<dbReference type="AlphaFoldDB" id="K1UTF8"/>
<dbReference type="GO" id="GO:0006352">
    <property type="term" value="P:DNA-templated transcription initiation"/>
    <property type="evidence" value="ECO:0007669"/>
    <property type="project" value="InterPro"/>
</dbReference>
<reference evidence="1" key="1">
    <citation type="journal article" date="2013" name="Environ. Microbiol.">
        <title>Microbiota from the distal guts of lean and obese adolescents exhibit partial functional redundancy besides clear differences in community structure.</title>
        <authorList>
            <person name="Ferrer M."/>
            <person name="Ruiz A."/>
            <person name="Lanza F."/>
            <person name="Haange S.B."/>
            <person name="Oberbach A."/>
            <person name="Till H."/>
            <person name="Bargiela R."/>
            <person name="Campoy C."/>
            <person name="Segura M.T."/>
            <person name="Richter M."/>
            <person name="von Bergen M."/>
            <person name="Seifert J."/>
            <person name="Suarez A."/>
        </authorList>
    </citation>
    <scope>NUCLEOTIDE SEQUENCE</scope>
</reference>
<evidence type="ECO:0000313" key="1">
    <source>
        <dbReference type="EMBL" id="EKC81605.1"/>
    </source>
</evidence>
<sequence>MSVNDNGIVDTLKECPENGFRMLMMKYQEPVYWHIRRLVVSHDDAQDASQETL</sequence>
<dbReference type="InterPro" id="IPR013325">
    <property type="entry name" value="RNA_pol_sigma_r2"/>
</dbReference>
<protein>
    <submittedName>
        <fullName evidence="1">RNA polymerase sigma-70 factor, ECF subfamily</fullName>
    </submittedName>
</protein>
<dbReference type="SUPFAM" id="SSF88946">
    <property type="entry name" value="Sigma2 domain of RNA polymerase sigma factors"/>
    <property type="match status" value="1"/>
</dbReference>
<comment type="caution">
    <text evidence="1">The sequence shown here is derived from an EMBL/GenBank/DDBJ whole genome shotgun (WGS) entry which is preliminary data.</text>
</comment>
<gene>
    <name evidence="1" type="ORF">LEA_00171</name>
</gene>
<name>K1UTF8_9ZZZZ</name>
<organism evidence="1">
    <name type="scientific">human gut metagenome</name>
    <dbReference type="NCBI Taxonomy" id="408170"/>
    <lineage>
        <taxon>unclassified sequences</taxon>
        <taxon>metagenomes</taxon>
        <taxon>organismal metagenomes</taxon>
    </lineage>
</organism>
<dbReference type="EMBL" id="AJWY01000124">
    <property type="protein sequence ID" value="EKC81605.1"/>
    <property type="molecule type" value="Genomic_DNA"/>
</dbReference>
<dbReference type="Gene3D" id="1.10.1740.10">
    <property type="match status" value="1"/>
</dbReference>
<accession>K1UTF8</accession>
<feature type="non-terminal residue" evidence="1">
    <location>
        <position position="53"/>
    </location>
</feature>
<proteinExistence type="predicted"/>